<evidence type="ECO:0000256" key="1">
    <source>
        <dbReference type="SAM" id="MobiDB-lite"/>
    </source>
</evidence>
<dbReference type="PROSITE" id="PS00028">
    <property type="entry name" value="ZINC_FINGER_C2H2_1"/>
    <property type="match status" value="1"/>
</dbReference>
<feature type="compositionally biased region" description="Low complexity" evidence="1">
    <location>
        <begin position="1346"/>
        <end position="1380"/>
    </location>
</feature>
<dbReference type="Proteomes" id="UP001590950">
    <property type="component" value="Unassembled WGS sequence"/>
</dbReference>
<feature type="compositionally biased region" description="Polar residues" evidence="1">
    <location>
        <begin position="1"/>
        <end position="10"/>
    </location>
</feature>
<organism evidence="3 4">
    <name type="scientific">Stereocaulon virgatum</name>
    <dbReference type="NCBI Taxonomy" id="373712"/>
    <lineage>
        <taxon>Eukaryota</taxon>
        <taxon>Fungi</taxon>
        <taxon>Dikarya</taxon>
        <taxon>Ascomycota</taxon>
        <taxon>Pezizomycotina</taxon>
        <taxon>Lecanoromycetes</taxon>
        <taxon>OSLEUM clade</taxon>
        <taxon>Lecanoromycetidae</taxon>
        <taxon>Lecanorales</taxon>
        <taxon>Lecanorineae</taxon>
        <taxon>Stereocaulaceae</taxon>
        <taxon>Stereocaulon</taxon>
    </lineage>
</organism>
<dbReference type="Pfam" id="PF26082">
    <property type="entry name" value="zf-C2H2_AcuF"/>
    <property type="match status" value="1"/>
</dbReference>
<evidence type="ECO:0000313" key="3">
    <source>
        <dbReference type="EMBL" id="KAL2037657.1"/>
    </source>
</evidence>
<evidence type="ECO:0000259" key="2">
    <source>
        <dbReference type="PROSITE" id="PS00028"/>
    </source>
</evidence>
<feature type="region of interest" description="Disordered" evidence="1">
    <location>
        <begin position="574"/>
        <end position="626"/>
    </location>
</feature>
<dbReference type="InterPro" id="IPR013087">
    <property type="entry name" value="Znf_C2H2_type"/>
</dbReference>
<feature type="compositionally biased region" description="Polar residues" evidence="1">
    <location>
        <begin position="605"/>
        <end position="625"/>
    </location>
</feature>
<feature type="compositionally biased region" description="Low complexity" evidence="1">
    <location>
        <begin position="277"/>
        <end position="291"/>
    </location>
</feature>
<dbReference type="PANTHER" id="PTHR35391:SF3">
    <property type="entry name" value="FINGER DOMAIN PROTEIN, PUTATIVE (AFU_ORTHOLOGUE AFUA_8G04300)-RELATED"/>
    <property type="match status" value="1"/>
</dbReference>
<feature type="compositionally biased region" description="Low complexity" evidence="1">
    <location>
        <begin position="1301"/>
        <end position="1320"/>
    </location>
</feature>
<reference evidence="3 4" key="1">
    <citation type="submission" date="2024-09" db="EMBL/GenBank/DDBJ databases">
        <title>Rethinking Asexuality: The Enigmatic Case of Functional Sexual Genes in Lepraria (Stereocaulaceae).</title>
        <authorList>
            <person name="Doellman M."/>
            <person name="Sun Y."/>
            <person name="Barcenas-Pena A."/>
            <person name="Lumbsch H.T."/>
            <person name="Grewe F."/>
        </authorList>
    </citation>
    <scope>NUCLEOTIDE SEQUENCE [LARGE SCALE GENOMIC DNA]</scope>
    <source>
        <strain evidence="3 4">Mercado 3170</strain>
    </source>
</reference>
<feature type="region of interest" description="Disordered" evidence="1">
    <location>
        <begin position="1011"/>
        <end position="1043"/>
    </location>
</feature>
<protein>
    <recommendedName>
        <fullName evidence="2">C2H2-type domain-containing protein</fullName>
    </recommendedName>
</protein>
<proteinExistence type="predicted"/>
<feature type="region of interest" description="Disordered" evidence="1">
    <location>
        <begin position="1208"/>
        <end position="1275"/>
    </location>
</feature>
<evidence type="ECO:0000313" key="4">
    <source>
        <dbReference type="Proteomes" id="UP001590950"/>
    </source>
</evidence>
<feature type="compositionally biased region" description="Polar residues" evidence="1">
    <location>
        <begin position="1120"/>
        <end position="1169"/>
    </location>
</feature>
<feature type="compositionally biased region" description="Polar residues" evidence="1">
    <location>
        <begin position="1321"/>
        <end position="1345"/>
    </location>
</feature>
<dbReference type="InterPro" id="IPR058925">
    <property type="entry name" value="zf-C2H2_AcuF"/>
</dbReference>
<accession>A0ABR3ZVP3</accession>
<comment type="caution">
    <text evidence="3">The sequence shown here is derived from an EMBL/GenBank/DDBJ whole genome shotgun (WGS) entry which is preliminary data.</text>
</comment>
<feature type="region of interest" description="Disordered" evidence="1">
    <location>
        <begin position="1"/>
        <end position="67"/>
    </location>
</feature>
<dbReference type="PANTHER" id="PTHR35391">
    <property type="entry name" value="C2H2-TYPE DOMAIN-CONTAINING PROTEIN-RELATED"/>
    <property type="match status" value="1"/>
</dbReference>
<feature type="region of interest" description="Disordered" evidence="1">
    <location>
        <begin position="255"/>
        <end position="361"/>
    </location>
</feature>
<feature type="compositionally biased region" description="Polar residues" evidence="1">
    <location>
        <begin position="159"/>
        <end position="194"/>
    </location>
</feature>
<dbReference type="EMBL" id="JBEFKJ010000038">
    <property type="protein sequence ID" value="KAL2037657.1"/>
    <property type="molecule type" value="Genomic_DNA"/>
</dbReference>
<dbReference type="SMART" id="SM00355">
    <property type="entry name" value="ZnF_C2H2"/>
    <property type="match status" value="3"/>
</dbReference>
<feature type="compositionally biased region" description="Low complexity" evidence="1">
    <location>
        <begin position="47"/>
        <end position="56"/>
    </location>
</feature>
<feature type="region of interest" description="Disordered" evidence="1">
    <location>
        <begin position="159"/>
        <end position="232"/>
    </location>
</feature>
<feature type="region of interest" description="Disordered" evidence="1">
    <location>
        <begin position="640"/>
        <end position="670"/>
    </location>
</feature>
<feature type="compositionally biased region" description="Low complexity" evidence="1">
    <location>
        <begin position="1392"/>
        <end position="1409"/>
    </location>
</feature>
<feature type="compositionally biased region" description="Polar residues" evidence="1">
    <location>
        <begin position="21"/>
        <end position="36"/>
    </location>
</feature>
<feature type="domain" description="C2H2-type" evidence="2">
    <location>
        <begin position="982"/>
        <end position="1005"/>
    </location>
</feature>
<feature type="region of interest" description="Disordered" evidence="1">
    <location>
        <begin position="398"/>
        <end position="423"/>
    </location>
</feature>
<feature type="compositionally biased region" description="Basic and acidic residues" evidence="1">
    <location>
        <begin position="574"/>
        <end position="588"/>
    </location>
</feature>
<feature type="compositionally biased region" description="Polar residues" evidence="1">
    <location>
        <begin position="1208"/>
        <end position="1251"/>
    </location>
</feature>
<feature type="region of interest" description="Disordered" evidence="1">
    <location>
        <begin position="1299"/>
        <end position="1434"/>
    </location>
</feature>
<sequence length="1434" mass="156435">MSTVHSTPSPAEQRPYPIGFNEQTSYDPFFPSSPSEEQLVPIESYDHSPTTRSYRSPTPPHPTTANQESLQEFIPAAESHNHLLPLPHTASSNAFNTLHPDGEHEATNDTYDFLSPNAYMSDNGYSGTSENTTISDFGENGFYLEENFGILSNLNQNSELDEQTSSQNAQPLQPCTDTHSPQGEGNGARHSSGTAILDSHLMSPVATDPGDRTSRQGTNSPRRPPTLVKSESAPPFAAPILYHFAQGNMDPLLVPPTQIMPAETDSSKMPSSDVALNAAASPPNIARAASPGIRLENYSRGDSPARGQALAPRSTGKRSRSGSHSSHLAVHQEDDSDDDDIGRNDCFRGSPCQGGPRVGLDPEARLLVNNTEIPNLKEQEEHASLALKKLDVEEWLGRSEPSDDGVDAVPRKPSSTSRRVRAKSAGAQSLSYANLVTFQSTVVDSHIPGPGVLINEESGDEDMDDDDEMEAASINEDPLPTVTGEPVNDTPGEAKPGNYYELPNQPPLYRAKLWQDPLYSSSDPNIKLQPATANDAITRFHERALDIETLSRAATSGSRRRNSESDLESLFHRVSVDSKMSSQDRKESLGSQLQQAAARLVPRRSGSNSRKASESPKVQTPNFTQHPARLSLLDQTLADQGGRKDSLGVPQPSPTGLRRMSSLGKRPKSPRINTGSALAAIAFQTGALAGGAASGSLSATAASSPTGWQKIKRARSRSDLNGAGPLRQSTSATNLGIADLWTKQGGPPMPTLAAPPKNGRAFNSFVDPEDDDDDDGMEDHGVKMDLSIRPDSITPTLDGFKVNIRQLNPRLPPFMFDRIAQEQLRRFKKLMDFKIKHCQALSQGKCPSGKHCSASGGEPTYLPSKVNSREPELVHSGFSVAGLGQSDEDVNALAEGIVTPAQFPPGVPMPPVKRLPAEFECSLCFKVKKFHKPSDWSKHVHEDVQPFTCTFATCAEPKSFKRKADWVRHENERHRQLEWWMCNMNDCSHKCYRKDNFVQHLVREHKLPEPKIKTAKNGKPAVRGPSSQKARIKHSGDNDDSPDEIDQVWKLVEDCRHETPKNPKDEACKFCGNVCNSWKKLTVHLAKHMEQISMPVLGIVKQKEVTADTTISPIEQRLASQHTSLSPLPQSPFSRSATVQSSSLSPFGVPNGSSTELTPSAFSPLSQPQAGYFGTPEQVQAMNYQRVSPATYPPPGHSQHLAASYAPNRQSPLTQNPMSNYSSYSASPGLQINPVNSNRGFPHPSTTSSENLYGGIQAPSVPTSQPRASPYDENNGFQYVPQQQQPFASPIEGVGYQFGNTTAPTFPQQSSPPTQFTQQQRMSPPISSYPPQQTTLPTSFPQQQMTPPSSAYPPRTTPPTTFTQQQAQISAPSASYPQQQGMNVNGQMPIPYSQMGQSQMGQMQDYSQGAGDPTLYAQQQQQQQQQHTFSFSQR</sequence>
<keyword evidence="4" id="KW-1185">Reference proteome</keyword>
<name>A0ABR3ZVP3_9LECA</name>
<feature type="region of interest" description="Disordered" evidence="1">
    <location>
        <begin position="1120"/>
        <end position="1172"/>
    </location>
</feature>
<gene>
    <name evidence="3" type="ORF">N7G274_009602</name>
</gene>